<evidence type="ECO:0000313" key="1">
    <source>
        <dbReference type="EMBL" id="KAJ7331444.1"/>
    </source>
</evidence>
<organism evidence="1 2">
    <name type="scientific">Mycena albidolilacea</name>
    <dbReference type="NCBI Taxonomy" id="1033008"/>
    <lineage>
        <taxon>Eukaryota</taxon>
        <taxon>Fungi</taxon>
        <taxon>Dikarya</taxon>
        <taxon>Basidiomycota</taxon>
        <taxon>Agaricomycotina</taxon>
        <taxon>Agaricomycetes</taxon>
        <taxon>Agaricomycetidae</taxon>
        <taxon>Agaricales</taxon>
        <taxon>Marasmiineae</taxon>
        <taxon>Mycenaceae</taxon>
        <taxon>Mycena</taxon>
    </lineage>
</organism>
<evidence type="ECO:0000313" key="2">
    <source>
        <dbReference type="Proteomes" id="UP001218218"/>
    </source>
</evidence>
<name>A0AAD6ZP39_9AGAR</name>
<keyword evidence="2" id="KW-1185">Reference proteome</keyword>
<proteinExistence type="predicted"/>
<dbReference type="Proteomes" id="UP001218218">
    <property type="component" value="Unassembled WGS sequence"/>
</dbReference>
<protein>
    <submittedName>
        <fullName evidence="1">Uncharacterized protein</fullName>
    </submittedName>
</protein>
<dbReference type="EMBL" id="JARIHO010000035">
    <property type="protein sequence ID" value="KAJ7331444.1"/>
    <property type="molecule type" value="Genomic_DNA"/>
</dbReference>
<dbReference type="AlphaFoldDB" id="A0AAD6ZP39"/>
<reference evidence="1" key="1">
    <citation type="submission" date="2023-03" db="EMBL/GenBank/DDBJ databases">
        <title>Massive genome expansion in bonnet fungi (Mycena s.s.) driven by repeated elements and novel gene families across ecological guilds.</title>
        <authorList>
            <consortium name="Lawrence Berkeley National Laboratory"/>
            <person name="Harder C.B."/>
            <person name="Miyauchi S."/>
            <person name="Viragh M."/>
            <person name="Kuo A."/>
            <person name="Thoen E."/>
            <person name="Andreopoulos B."/>
            <person name="Lu D."/>
            <person name="Skrede I."/>
            <person name="Drula E."/>
            <person name="Henrissat B."/>
            <person name="Morin E."/>
            <person name="Kohler A."/>
            <person name="Barry K."/>
            <person name="LaButti K."/>
            <person name="Morin E."/>
            <person name="Salamov A."/>
            <person name="Lipzen A."/>
            <person name="Mereny Z."/>
            <person name="Hegedus B."/>
            <person name="Baldrian P."/>
            <person name="Stursova M."/>
            <person name="Weitz H."/>
            <person name="Taylor A."/>
            <person name="Grigoriev I.V."/>
            <person name="Nagy L.G."/>
            <person name="Martin F."/>
            <person name="Kauserud H."/>
        </authorList>
    </citation>
    <scope>NUCLEOTIDE SEQUENCE</scope>
    <source>
        <strain evidence="1">CBHHK002</strain>
    </source>
</reference>
<accession>A0AAD6ZP39</accession>
<sequence>MSVSVWDVSELKGESMRVGAATVVGERRELVEKKGEDGGESILVLPQTRTGSQVLILLLLDSNENLSQGQSGLGTVTAQNCYSAQSNNIVVHSSHAIATMTATKDYIIDHGTTATGLFPDAGDWPENSGKRKRARFLNAQMTQLKAKASGCEGKRLARPKFRLCSSHTALRHKGRDFGTSWERESDYLVRAPGTGHSIGWGMILFNLSREKNRAFWGEPSK</sequence>
<gene>
    <name evidence="1" type="ORF">DFH08DRAFT_814751</name>
</gene>
<comment type="caution">
    <text evidence="1">The sequence shown here is derived from an EMBL/GenBank/DDBJ whole genome shotgun (WGS) entry which is preliminary data.</text>
</comment>